<sequence>LYKVFDGKGNIVGKLNIFRNKTTYQLDVRFVKVKFKGRVTQDPPENAKNMNDVEKLMLLVNNIRALSRRIYNFTDNTKTFVKDGITEIQPLNQIETIDKWKQYIEDNEDFFKKLLNQSLIDYNPIKENNEIKYEVMEIDLGTLIIGNNPLETKNRLIRESFKDLKDNSVACDLYKLREGIIAHYLHSYLEDYTLNAVQERTKGVTFFILPIMIDGPTNDETLDALSDDLDKNDIKNSSRYVLLLRHTDELRKNTIVHEAAHTLGLTHTYREEGNDIEPKVFFRKDETKNIMDKGKIIKDNNLFWKWQWETMIKDSDLKPIDNE</sequence>
<reference evidence="1 2" key="1">
    <citation type="submission" date="2016-10" db="EMBL/GenBank/DDBJ databases">
        <authorList>
            <person name="Varghese N."/>
            <person name="Submissions S."/>
        </authorList>
    </citation>
    <scope>NUCLEOTIDE SEQUENCE [LARGE SCALE GENOMIC DNA]</scope>
    <source>
        <strain evidence="1 2">DSM 11449</strain>
    </source>
</reference>
<name>A0A1H3A9W0_9FLAO</name>
<dbReference type="EMBL" id="FNND01000036">
    <property type="protein sequence ID" value="SDX26522.1"/>
    <property type="molecule type" value="Genomic_DNA"/>
</dbReference>
<evidence type="ECO:0000313" key="2">
    <source>
        <dbReference type="Proteomes" id="UP000182771"/>
    </source>
</evidence>
<feature type="non-terminal residue" evidence="1">
    <location>
        <position position="1"/>
    </location>
</feature>
<dbReference type="Proteomes" id="UP000182771">
    <property type="component" value="Unassembled WGS sequence"/>
</dbReference>
<gene>
    <name evidence="1" type="ORF">SAMN05444420_1361</name>
</gene>
<evidence type="ECO:0000313" key="1">
    <source>
        <dbReference type="EMBL" id="SDX26522.1"/>
    </source>
</evidence>
<keyword evidence="2" id="KW-1185">Reference proteome</keyword>
<accession>A0A1H3A9W0</accession>
<dbReference type="RefSeq" id="WP_159429627.1">
    <property type="nucleotide sequence ID" value="NZ_FNND01000036.1"/>
</dbReference>
<dbReference type="AlphaFoldDB" id="A0A1H3A9W0"/>
<protein>
    <submittedName>
        <fullName evidence="1">Uncharacterized protein</fullName>
    </submittedName>
</protein>
<proteinExistence type="predicted"/>
<organism evidence="1 2">
    <name type="scientific">Capnocytophaga granulosa</name>
    <dbReference type="NCBI Taxonomy" id="45242"/>
    <lineage>
        <taxon>Bacteria</taxon>
        <taxon>Pseudomonadati</taxon>
        <taxon>Bacteroidota</taxon>
        <taxon>Flavobacteriia</taxon>
        <taxon>Flavobacteriales</taxon>
        <taxon>Flavobacteriaceae</taxon>
        <taxon>Capnocytophaga</taxon>
    </lineage>
</organism>
<comment type="caution">
    <text evidence="1">The sequence shown here is derived from an EMBL/GenBank/DDBJ whole genome shotgun (WGS) entry which is preliminary data.</text>
</comment>